<dbReference type="InterPro" id="IPR023346">
    <property type="entry name" value="Lysozyme-like_dom_sf"/>
</dbReference>
<dbReference type="InterPro" id="IPR002477">
    <property type="entry name" value="Peptidoglycan-bd-like"/>
</dbReference>
<name>A0A1N7JXL8_9GAMM</name>
<feature type="domain" description="Glycoside hydrolase family 19 catalytic" evidence="1">
    <location>
        <begin position="137"/>
        <end position="231"/>
    </location>
</feature>
<dbReference type="OrthoDB" id="9798982at2"/>
<evidence type="ECO:0000259" key="1">
    <source>
        <dbReference type="Pfam" id="PF00182"/>
    </source>
</evidence>
<protein>
    <submittedName>
        <fullName evidence="3">Putative chitinase</fullName>
    </submittedName>
</protein>
<dbReference type="Pfam" id="PF01471">
    <property type="entry name" value="PG_binding_1"/>
    <property type="match status" value="1"/>
</dbReference>
<dbReference type="STRING" id="484498.SAMN05421686_102237"/>
<dbReference type="RefSeq" id="WP_076514376.1">
    <property type="nucleotide sequence ID" value="NZ_FTOH01000002.1"/>
</dbReference>
<sequence length="258" mass="28307">MCIQCSVGAGGVNMKSDVRIVQAALNQALSPENPLVVDGLIGPATISVIDAFQRGAVGLNRPDGRVDPNGRTLRTLKGLQPKAFSSDCLAAVMPTAPLSKIETYFPLMQSASEQTESVSGARRLAHFLAQIGHESLSLFYTEELASGQAYEGRSDLGNTQPGDGVRFKGRGLIQLTGRYNYEQYAEYAGIDTSQPDWPELLSTPEHALKVSLWFWETRHLQEKADHDDLLGITRRVNGGYNGLSDRQAYLQRAKFFME</sequence>
<dbReference type="InterPro" id="IPR000726">
    <property type="entry name" value="Glyco_hydro_19_cat"/>
</dbReference>
<proteinExistence type="predicted"/>
<feature type="domain" description="Peptidoglycan binding-like" evidence="2">
    <location>
        <begin position="16"/>
        <end position="69"/>
    </location>
</feature>
<dbReference type="Gene3D" id="1.10.101.10">
    <property type="entry name" value="PGBD-like superfamily/PGBD"/>
    <property type="match status" value="1"/>
</dbReference>
<dbReference type="InterPro" id="IPR036366">
    <property type="entry name" value="PGBDSf"/>
</dbReference>
<dbReference type="SUPFAM" id="SSF47090">
    <property type="entry name" value="PGBD-like"/>
    <property type="match status" value="1"/>
</dbReference>
<dbReference type="AlphaFoldDB" id="A0A1N7JXL8"/>
<evidence type="ECO:0000313" key="3">
    <source>
        <dbReference type="EMBL" id="SIS54067.1"/>
    </source>
</evidence>
<dbReference type="Proteomes" id="UP000185639">
    <property type="component" value="Unassembled WGS sequence"/>
</dbReference>
<dbReference type="SUPFAM" id="SSF53955">
    <property type="entry name" value="Lysozyme-like"/>
    <property type="match status" value="1"/>
</dbReference>
<evidence type="ECO:0000313" key="4">
    <source>
        <dbReference type="Proteomes" id="UP000185639"/>
    </source>
</evidence>
<organism evidence="3 4">
    <name type="scientific">Thalassolituus maritimus</name>
    <dbReference type="NCBI Taxonomy" id="484498"/>
    <lineage>
        <taxon>Bacteria</taxon>
        <taxon>Pseudomonadati</taxon>
        <taxon>Pseudomonadota</taxon>
        <taxon>Gammaproteobacteria</taxon>
        <taxon>Oceanospirillales</taxon>
        <taxon>Oceanospirillaceae</taxon>
        <taxon>Thalassolituus</taxon>
    </lineage>
</organism>
<dbReference type="GO" id="GO:0004568">
    <property type="term" value="F:chitinase activity"/>
    <property type="evidence" value="ECO:0007669"/>
    <property type="project" value="InterPro"/>
</dbReference>
<dbReference type="GO" id="GO:0016998">
    <property type="term" value="P:cell wall macromolecule catabolic process"/>
    <property type="evidence" value="ECO:0007669"/>
    <property type="project" value="InterPro"/>
</dbReference>
<gene>
    <name evidence="3" type="ORF">SAMN05421686_102237</name>
</gene>
<dbReference type="GO" id="GO:0006032">
    <property type="term" value="P:chitin catabolic process"/>
    <property type="evidence" value="ECO:0007669"/>
    <property type="project" value="InterPro"/>
</dbReference>
<dbReference type="PANTHER" id="PTHR34408">
    <property type="entry name" value="FAMILY PROTEIN, PUTATIVE-RELATED"/>
    <property type="match status" value="1"/>
</dbReference>
<dbReference type="EMBL" id="FTOH01000002">
    <property type="protein sequence ID" value="SIS54067.1"/>
    <property type="molecule type" value="Genomic_DNA"/>
</dbReference>
<dbReference type="Pfam" id="PF00182">
    <property type="entry name" value="Glyco_hydro_19"/>
    <property type="match status" value="1"/>
</dbReference>
<dbReference type="Gene3D" id="1.10.530.10">
    <property type="match status" value="1"/>
</dbReference>
<accession>A0A1N7JXL8</accession>
<dbReference type="InterPro" id="IPR052354">
    <property type="entry name" value="Cell_Wall_Dynamics_Protein"/>
</dbReference>
<keyword evidence="4" id="KW-1185">Reference proteome</keyword>
<dbReference type="InterPro" id="IPR036365">
    <property type="entry name" value="PGBD-like_sf"/>
</dbReference>
<evidence type="ECO:0000259" key="2">
    <source>
        <dbReference type="Pfam" id="PF01471"/>
    </source>
</evidence>
<reference evidence="4" key="1">
    <citation type="submission" date="2017-01" db="EMBL/GenBank/DDBJ databases">
        <authorList>
            <person name="Varghese N."/>
            <person name="Submissions S."/>
        </authorList>
    </citation>
    <scope>NUCLEOTIDE SEQUENCE [LARGE SCALE GENOMIC DNA]</scope>
    <source>
        <strain evidence="4">DSM 24913</strain>
    </source>
</reference>